<sequence>MSTPFEAARNEVRVRWDCQEVSERLRIDAAGAYDENGTLTGWIAVDPIALQDAIDAYIHCHCEEGEA</sequence>
<dbReference type="Proteomes" id="UP000305836">
    <property type="component" value="Unassembled WGS sequence"/>
</dbReference>
<name>A0A4V5UX27_9ACTN</name>
<dbReference type="EMBL" id="SZPZ01000001">
    <property type="protein sequence ID" value="TKK83233.1"/>
    <property type="molecule type" value="Genomic_DNA"/>
</dbReference>
<organism evidence="1 3">
    <name type="scientific">Kribbella jiaozuonensis</name>
    <dbReference type="NCBI Taxonomy" id="2575441"/>
    <lineage>
        <taxon>Bacteria</taxon>
        <taxon>Bacillati</taxon>
        <taxon>Actinomycetota</taxon>
        <taxon>Actinomycetes</taxon>
        <taxon>Propionibacteriales</taxon>
        <taxon>Kribbellaceae</taxon>
        <taxon>Kribbella</taxon>
    </lineage>
</organism>
<evidence type="ECO:0000313" key="1">
    <source>
        <dbReference type="EMBL" id="TKK79163.1"/>
    </source>
</evidence>
<evidence type="ECO:0000313" key="3">
    <source>
        <dbReference type="Proteomes" id="UP000305836"/>
    </source>
</evidence>
<proteinExistence type="predicted"/>
<protein>
    <submittedName>
        <fullName evidence="1">Uncharacterized protein</fullName>
    </submittedName>
</protein>
<keyword evidence="3" id="KW-1185">Reference proteome</keyword>
<dbReference type="AlphaFoldDB" id="A0A4V5UX27"/>
<comment type="caution">
    <text evidence="1">The sequence shown here is derived from an EMBL/GenBank/DDBJ whole genome shotgun (WGS) entry which is preliminary data.</text>
</comment>
<dbReference type="OrthoDB" id="3830843at2"/>
<gene>
    <name evidence="2" type="ORF">FDA38_11035</name>
    <name evidence="1" type="ORF">FDA38_12080</name>
</gene>
<reference evidence="1 3" key="1">
    <citation type="submission" date="2019-04" db="EMBL/GenBank/DDBJ databases">
        <title>Kribbella sp. NEAU-THZ 27 nov., a novel actinomycete isolated from soil.</title>
        <authorList>
            <person name="Duan L."/>
        </authorList>
    </citation>
    <scope>NUCLEOTIDE SEQUENCE [LARGE SCALE GENOMIC DNA]</scope>
    <source>
        <strain evidence="1">NEAU-THZ 27</strain>
        <strain evidence="3">NEAU-THZ27</strain>
    </source>
</reference>
<dbReference type="RefSeq" id="WP_137253918.1">
    <property type="nucleotide sequence ID" value="NZ_JBHSPQ010000001.1"/>
</dbReference>
<evidence type="ECO:0000313" key="2">
    <source>
        <dbReference type="EMBL" id="TKK83233.1"/>
    </source>
</evidence>
<accession>A0A4V5UX27</accession>
<dbReference type="EMBL" id="SZPZ01000002">
    <property type="protein sequence ID" value="TKK79163.1"/>
    <property type="molecule type" value="Genomic_DNA"/>
</dbReference>